<dbReference type="EMBL" id="SJSA01000001">
    <property type="protein sequence ID" value="TGG40196.1"/>
    <property type="molecule type" value="Genomic_DNA"/>
</dbReference>
<comment type="similarity">
    <text evidence="2 13">Belongs to the cytochrome ubiquinol oxidase subunit 1 family.</text>
</comment>
<keyword evidence="10 13" id="KW-1133">Transmembrane helix</keyword>
<comment type="subcellular location">
    <subcellularLocation>
        <location evidence="1">Cell inner membrane</location>
        <topology evidence="1">Multi-pass membrane protein</topology>
    </subcellularLocation>
</comment>
<evidence type="ECO:0000256" key="9">
    <source>
        <dbReference type="ARBA" id="ARBA00022982"/>
    </source>
</evidence>
<feature type="transmembrane region" description="Helical" evidence="13">
    <location>
        <begin position="57"/>
        <end position="76"/>
    </location>
</feature>
<comment type="caution">
    <text evidence="14">The sequence shown here is derived from an EMBL/GenBank/DDBJ whole genome shotgun (WGS) entry which is preliminary data.</text>
</comment>
<gene>
    <name evidence="14" type="ORF">EZ315_05600</name>
</gene>
<dbReference type="AlphaFoldDB" id="A0A4Z0V4T4"/>
<keyword evidence="15" id="KW-1185">Reference proteome</keyword>
<dbReference type="GO" id="GO:0019646">
    <property type="term" value="P:aerobic electron transport chain"/>
    <property type="evidence" value="ECO:0007669"/>
    <property type="project" value="InterPro"/>
</dbReference>
<dbReference type="GO" id="GO:0005886">
    <property type="term" value="C:plasma membrane"/>
    <property type="evidence" value="ECO:0007669"/>
    <property type="project" value="UniProtKB-SubCell"/>
</dbReference>
<evidence type="ECO:0000256" key="5">
    <source>
        <dbReference type="ARBA" id="ARBA00022519"/>
    </source>
</evidence>
<feature type="transmembrane region" description="Helical" evidence="13">
    <location>
        <begin position="433"/>
        <end position="454"/>
    </location>
</feature>
<keyword evidence="7 13" id="KW-0812">Transmembrane</keyword>
<dbReference type="PIRSF" id="PIRSF006446">
    <property type="entry name" value="Cyt_quinol_oxidase_1"/>
    <property type="match status" value="1"/>
</dbReference>
<proteinExistence type="inferred from homology"/>
<feature type="transmembrane region" description="Helical" evidence="13">
    <location>
        <begin position="223"/>
        <end position="241"/>
    </location>
</feature>
<dbReference type="RefSeq" id="WP_135471209.1">
    <property type="nucleotide sequence ID" value="NZ_CASJDB010000004.1"/>
</dbReference>
<evidence type="ECO:0000256" key="1">
    <source>
        <dbReference type="ARBA" id="ARBA00004429"/>
    </source>
</evidence>
<dbReference type="GO" id="GO:0016682">
    <property type="term" value="F:oxidoreductase activity, acting on diphenols and related substances as donors, oxygen as acceptor"/>
    <property type="evidence" value="ECO:0007669"/>
    <property type="project" value="TreeGrafter"/>
</dbReference>
<organism evidence="14 15">
    <name type="scientific">Duncaniella freteri</name>
    <dbReference type="NCBI Taxonomy" id="2530391"/>
    <lineage>
        <taxon>Bacteria</taxon>
        <taxon>Pseudomonadati</taxon>
        <taxon>Bacteroidota</taxon>
        <taxon>Bacteroidia</taxon>
        <taxon>Bacteroidales</taxon>
        <taxon>Muribaculaceae</taxon>
        <taxon>Duncaniella</taxon>
    </lineage>
</organism>
<keyword evidence="12 13" id="KW-0472">Membrane</keyword>
<evidence type="ECO:0000256" key="6">
    <source>
        <dbReference type="ARBA" id="ARBA00022617"/>
    </source>
</evidence>
<keyword evidence="5" id="KW-0997">Cell inner membrane</keyword>
<evidence type="ECO:0000256" key="8">
    <source>
        <dbReference type="ARBA" id="ARBA00022723"/>
    </source>
</evidence>
<dbReference type="GO" id="GO:0020037">
    <property type="term" value="F:heme binding"/>
    <property type="evidence" value="ECO:0007669"/>
    <property type="project" value="TreeGrafter"/>
</dbReference>
<dbReference type="GO" id="GO:0046872">
    <property type="term" value="F:metal ion binding"/>
    <property type="evidence" value="ECO:0007669"/>
    <property type="project" value="UniProtKB-UniRule"/>
</dbReference>
<keyword evidence="9 13" id="KW-0249">Electron transport</keyword>
<feature type="transmembrane region" description="Helical" evidence="13">
    <location>
        <begin position="20"/>
        <end position="45"/>
    </location>
</feature>
<dbReference type="Pfam" id="PF01654">
    <property type="entry name" value="Cyt_bd_oxida_I"/>
    <property type="match status" value="1"/>
</dbReference>
<feature type="transmembrane region" description="Helical" evidence="13">
    <location>
        <begin position="474"/>
        <end position="500"/>
    </location>
</feature>
<accession>A0A4Z0V4T4</accession>
<evidence type="ECO:0000256" key="4">
    <source>
        <dbReference type="ARBA" id="ARBA00022475"/>
    </source>
</evidence>
<keyword evidence="11 13" id="KW-0408">Iron</keyword>
<sequence>MTDLMTVVDWSRGLFALTAMYHWLFVPLTLGLSVIVGVMETLYYRSRSQEWLKATKFWMTLFGINFAMGVATGIILEFEFGTNWSNYSWFVGDIFGAPLAIEGLLAFFMEATFIAIMFFGWNKVSPGFHLASTWLTTAGASISALWILVANAWMQYPVGMEFDPAQMRNVMDDFWAVAFSPVAVHKFLHAVFDGWVLAAVFVMGVSAYLIMRGKRREMAMRSVKVAGWVGAAGMVLTLWSGDSSAVDVARVQPMKLAAMEGLYDGGRGEEIVAFGILDPSKTLDDGKDPFIMKIAIPYGLSILANHDMNSFVPGINDIIAGRSMNAEGDSIDTVSYAERMAMGKKSHEALRQFDRALTEGDTAAMDAARAEIKENYPFFGYGYLDSAEEAVPPVGITFYSFHIMVLAGGYLTLFIAIALWSAYKRRRLWETRWWQWVAMLSVAVVWICSEAGWVTAEVGRQPWIIQDLMPARAAISAIPSGTVIITFVLFAAVFTALLAAEAVIMVKQINKEEE</sequence>
<evidence type="ECO:0000256" key="11">
    <source>
        <dbReference type="ARBA" id="ARBA00023004"/>
    </source>
</evidence>
<dbReference type="GO" id="GO:0009055">
    <property type="term" value="F:electron transfer activity"/>
    <property type="evidence" value="ECO:0007669"/>
    <property type="project" value="UniProtKB-UniRule"/>
</dbReference>
<evidence type="ECO:0000256" key="7">
    <source>
        <dbReference type="ARBA" id="ARBA00022692"/>
    </source>
</evidence>
<feature type="transmembrane region" description="Helical" evidence="13">
    <location>
        <begin position="187"/>
        <end position="211"/>
    </location>
</feature>
<keyword evidence="4 13" id="KW-1003">Cell membrane</keyword>
<evidence type="ECO:0000256" key="3">
    <source>
        <dbReference type="ARBA" id="ARBA00022448"/>
    </source>
</evidence>
<dbReference type="GO" id="GO:0070069">
    <property type="term" value="C:cytochrome complex"/>
    <property type="evidence" value="ECO:0007669"/>
    <property type="project" value="UniProtKB-UniRule"/>
</dbReference>
<evidence type="ECO:0000256" key="13">
    <source>
        <dbReference type="PIRNR" id="PIRNR006446"/>
    </source>
</evidence>
<evidence type="ECO:0000256" key="12">
    <source>
        <dbReference type="ARBA" id="ARBA00023136"/>
    </source>
</evidence>
<dbReference type="GeneID" id="82149262"/>
<dbReference type="Proteomes" id="UP000297635">
    <property type="component" value="Unassembled WGS sequence"/>
</dbReference>
<evidence type="ECO:0000256" key="10">
    <source>
        <dbReference type="ARBA" id="ARBA00022989"/>
    </source>
</evidence>
<dbReference type="PANTHER" id="PTHR30365:SF0">
    <property type="entry name" value="CYTOCHROME BD-I UBIQUINOL OXIDASE SUBUNIT 1"/>
    <property type="match status" value="1"/>
</dbReference>
<feature type="transmembrane region" description="Helical" evidence="13">
    <location>
        <begin position="96"/>
        <end position="121"/>
    </location>
</feature>
<feature type="transmembrane region" description="Helical" evidence="13">
    <location>
        <begin position="133"/>
        <end position="154"/>
    </location>
</feature>
<evidence type="ECO:0000313" key="15">
    <source>
        <dbReference type="Proteomes" id="UP000297635"/>
    </source>
</evidence>
<dbReference type="InterPro" id="IPR002585">
    <property type="entry name" value="Cyt-d_ubiquinol_oxidase_su_1"/>
</dbReference>
<evidence type="ECO:0000313" key="14">
    <source>
        <dbReference type="EMBL" id="TGG40196.1"/>
    </source>
</evidence>
<name>A0A4Z0V4T4_9BACT</name>
<keyword evidence="8 13" id="KW-0479">Metal-binding</keyword>
<dbReference type="PANTHER" id="PTHR30365">
    <property type="entry name" value="CYTOCHROME D UBIQUINOL OXIDASE"/>
    <property type="match status" value="1"/>
</dbReference>
<keyword evidence="6 13" id="KW-0349">Heme</keyword>
<feature type="transmembrane region" description="Helical" evidence="13">
    <location>
        <begin position="399"/>
        <end position="421"/>
    </location>
</feature>
<reference evidence="14 15" key="1">
    <citation type="submission" date="2019-02" db="EMBL/GenBank/DDBJ databases">
        <title>Isolation and identification of novel species under the genus Muribaculum.</title>
        <authorList>
            <person name="Miyake S."/>
            <person name="Ding Y."/>
            <person name="Low A."/>
            <person name="Soh M."/>
            <person name="Seedorf H."/>
        </authorList>
    </citation>
    <scope>NUCLEOTIDE SEQUENCE [LARGE SCALE GENOMIC DNA]</scope>
    <source>
        <strain evidence="14 15">TLL-A3</strain>
    </source>
</reference>
<protein>
    <submittedName>
        <fullName evidence="14">Cytochrome ubiquinol oxidase subunit I</fullName>
    </submittedName>
</protein>
<evidence type="ECO:0000256" key="2">
    <source>
        <dbReference type="ARBA" id="ARBA00009819"/>
    </source>
</evidence>
<keyword evidence="3 13" id="KW-0813">Transport</keyword>